<reference evidence="2 3" key="1">
    <citation type="submission" date="2015-07" db="EMBL/GenBank/DDBJ databases">
        <title>Complete genome sequence of Mycobacterium goodii X7B, a facultative thermophilic biodesulfurizing bacterium.</title>
        <authorList>
            <person name="Yu B."/>
            <person name="Li F."/>
            <person name="Xu P."/>
        </authorList>
    </citation>
    <scope>NUCLEOTIDE SEQUENCE [LARGE SCALE GENOMIC DNA]</scope>
    <source>
        <strain evidence="2 3">X7B</strain>
    </source>
</reference>
<gene>
    <name evidence="2" type="ORF">AFA91_15040</name>
</gene>
<dbReference type="EMBL" id="CP012150">
    <property type="protein sequence ID" value="AKS32992.1"/>
    <property type="molecule type" value="Genomic_DNA"/>
</dbReference>
<sequence>MIDVKLSGKIARALALSAVLVSAGCGTESEPALPQRPDPSQVAAMLSNADANEFLYSISTYEWDDDGARAAELFQWIPSSATSADAQSAQLAGEAAHAIAAFFVDRNQQLLDMSSGLFGRDHTTVGARNPELVRSFADALAPFQGALVCDDRNARGFDLFEPCGDALLPAQSVFTVIGTDAEAAGTFCDAARARIRSYVQTFADTGLDSPDIYPAAQGLTHAGSLLGLLAVTAAKHDGLPPIDIEREATEVRYTIATAVLARHSDSNVPAWFFADGSLMTPEEVQQKLGEAAYREYSSALIHLLRQNNLETFVDHNVIDQFETVAGNS</sequence>
<evidence type="ECO:0000256" key="1">
    <source>
        <dbReference type="SAM" id="SignalP"/>
    </source>
</evidence>
<dbReference type="PATRIC" id="fig|134601.6.peg.3128"/>
<keyword evidence="1" id="KW-0732">Signal</keyword>
<dbReference type="RefSeq" id="WP_049745429.1">
    <property type="nucleotide sequence ID" value="NZ_CP012150.1"/>
</dbReference>
<dbReference type="PROSITE" id="PS51257">
    <property type="entry name" value="PROKAR_LIPOPROTEIN"/>
    <property type="match status" value="1"/>
</dbReference>
<dbReference type="AlphaFoldDB" id="A0A0K0X6H2"/>
<organism evidence="2 3">
    <name type="scientific">Mycolicibacterium goodii</name>
    <name type="common">Mycobacterium goodii</name>
    <dbReference type="NCBI Taxonomy" id="134601"/>
    <lineage>
        <taxon>Bacteria</taxon>
        <taxon>Bacillati</taxon>
        <taxon>Actinomycetota</taxon>
        <taxon>Actinomycetes</taxon>
        <taxon>Mycobacteriales</taxon>
        <taxon>Mycobacteriaceae</taxon>
        <taxon>Mycolicibacterium</taxon>
    </lineage>
</organism>
<evidence type="ECO:0008006" key="4">
    <source>
        <dbReference type="Google" id="ProtNLM"/>
    </source>
</evidence>
<feature type="signal peptide" evidence="1">
    <location>
        <begin position="1"/>
        <end position="23"/>
    </location>
</feature>
<dbReference type="Proteomes" id="UP000062255">
    <property type="component" value="Chromosome"/>
</dbReference>
<accession>A0A0K0X6H2</accession>
<protein>
    <recommendedName>
        <fullName evidence="4">DUF4856 domain-containing protein</fullName>
    </recommendedName>
</protein>
<dbReference type="KEGG" id="mgo:AFA91_15040"/>
<feature type="chain" id="PRO_5005453827" description="DUF4856 domain-containing protein" evidence="1">
    <location>
        <begin position="24"/>
        <end position="328"/>
    </location>
</feature>
<dbReference type="STRING" id="134601.AFA91_15040"/>
<name>A0A0K0X6H2_MYCGD</name>
<evidence type="ECO:0000313" key="2">
    <source>
        <dbReference type="EMBL" id="AKS32992.1"/>
    </source>
</evidence>
<proteinExistence type="predicted"/>
<evidence type="ECO:0000313" key="3">
    <source>
        <dbReference type="Proteomes" id="UP000062255"/>
    </source>
</evidence>
<dbReference type="OrthoDB" id="4618387at2"/>